<keyword evidence="2" id="KW-1185">Reference proteome</keyword>
<sequence>MPDRILAAGAEADLLHKDANVQTSVFEAYLGAVHEEAGEAELCQFMRDVFEPLLPPLVRTCRSLSGTANDTQEQAAEPIYMDALQHWADENGVKLVMEYKRLKIDLGHGPESMVKCTITFLHEGEGRHYLLNGVAGSEAEAREDAAKLAYTFSEFTSA</sequence>
<organism evidence="1 2">
    <name type="scientific">Rhodotorula mucilaginosa</name>
    <name type="common">Yeast</name>
    <name type="synonym">Rhodotorula rubra</name>
    <dbReference type="NCBI Taxonomy" id="5537"/>
    <lineage>
        <taxon>Eukaryota</taxon>
        <taxon>Fungi</taxon>
        <taxon>Dikarya</taxon>
        <taxon>Basidiomycota</taxon>
        <taxon>Pucciniomycotina</taxon>
        <taxon>Microbotryomycetes</taxon>
        <taxon>Sporidiobolales</taxon>
        <taxon>Sporidiobolaceae</taxon>
        <taxon>Rhodotorula</taxon>
    </lineage>
</organism>
<dbReference type="Proteomes" id="UP000777482">
    <property type="component" value="Unassembled WGS sequence"/>
</dbReference>
<gene>
    <name evidence="1" type="ORF">C6P46_001116</name>
</gene>
<dbReference type="EMBL" id="PUHQ01000127">
    <property type="protein sequence ID" value="KAG0655190.1"/>
    <property type="molecule type" value="Genomic_DNA"/>
</dbReference>
<dbReference type="AlphaFoldDB" id="A0A9P6VU96"/>
<name>A0A9P6VU96_RHOMI</name>
<accession>A0A9P6VU96</accession>
<proteinExistence type="predicted"/>
<protein>
    <submittedName>
        <fullName evidence="1">Uncharacterized protein</fullName>
    </submittedName>
</protein>
<evidence type="ECO:0000313" key="2">
    <source>
        <dbReference type="Proteomes" id="UP000777482"/>
    </source>
</evidence>
<evidence type="ECO:0000313" key="1">
    <source>
        <dbReference type="EMBL" id="KAG0655190.1"/>
    </source>
</evidence>
<dbReference type="OrthoDB" id="2392202at2759"/>
<comment type="caution">
    <text evidence="1">The sequence shown here is derived from an EMBL/GenBank/DDBJ whole genome shotgun (WGS) entry which is preliminary data.</text>
</comment>
<reference evidence="1 2" key="1">
    <citation type="submission" date="2020-11" db="EMBL/GenBank/DDBJ databases">
        <title>Kefir isolates.</title>
        <authorList>
            <person name="Marcisauskas S."/>
            <person name="Kim Y."/>
            <person name="Blasche S."/>
        </authorList>
    </citation>
    <scope>NUCLEOTIDE SEQUENCE [LARGE SCALE GENOMIC DNA]</scope>
    <source>
        <strain evidence="1 2">KR</strain>
    </source>
</reference>